<evidence type="ECO:0000259" key="1">
    <source>
        <dbReference type="PROSITE" id="PS51819"/>
    </source>
</evidence>
<dbReference type="EMBL" id="WIOL01000002">
    <property type="protein sequence ID" value="MQT17145.1"/>
    <property type="molecule type" value="Genomic_DNA"/>
</dbReference>
<evidence type="ECO:0000313" key="3">
    <source>
        <dbReference type="Proteomes" id="UP000481327"/>
    </source>
</evidence>
<dbReference type="PANTHER" id="PTHR35006">
    <property type="entry name" value="GLYOXALASE FAMILY PROTEIN (AFU_ORTHOLOGUE AFUA_5G14830)"/>
    <property type="match status" value="1"/>
</dbReference>
<evidence type="ECO:0000313" key="2">
    <source>
        <dbReference type="EMBL" id="MQT17145.1"/>
    </source>
</evidence>
<organism evidence="2 3">
    <name type="scientific">Sandarakinorhabdus fusca</name>
    <dbReference type="NCBI Taxonomy" id="1439888"/>
    <lineage>
        <taxon>Bacteria</taxon>
        <taxon>Pseudomonadati</taxon>
        <taxon>Pseudomonadota</taxon>
        <taxon>Alphaproteobacteria</taxon>
        <taxon>Sphingomonadales</taxon>
        <taxon>Sphingosinicellaceae</taxon>
        <taxon>Sandarakinorhabdus</taxon>
    </lineage>
</organism>
<dbReference type="Pfam" id="PF00903">
    <property type="entry name" value="Glyoxalase"/>
    <property type="match status" value="1"/>
</dbReference>
<dbReference type="Proteomes" id="UP000481327">
    <property type="component" value="Unassembled WGS sequence"/>
</dbReference>
<sequence length="131" mass="13865">MAMDTPSLMSHVSVGVADLDRASRFYDAVLATLGARRIVDEAFGIAYGRQFPEFWIGRPHDGQPPVAGNGAHFAFLAADRGQVTAFHAAALAAGGSDDGAPGPRPHYGAEYYGAFARDPDGNKIEAMVWEG</sequence>
<dbReference type="InterPro" id="IPR029068">
    <property type="entry name" value="Glyas_Bleomycin-R_OHBP_Dase"/>
</dbReference>
<dbReference type="SUPFAM" id="SSF54593">
    <property type="entry name" value="Glyoxalase/Bleomycin resistance protein/Dihydroxybiphenyl dioxygenase"/>
    <property type="match status" value="1"/>
</dbReference>
<dbReference type="InterPro" id="IPR037523">
    <property type="entry name" value="VOC_core"/>
</dbReference>
<dbReference type="PANTHER" id="PTHR35006:SF4">
    <property type="entry name" value="BLR7706 PROTEIN"/>
    <property type="match status" value="1"/>
</dbReference>
<keyword evidence="3" id="KW-1185">Reference proteome</keyword>
<name>A0A7C9KWN2_9SPHN</name>
<accession>A0A7C9KWN2</accession>
<feature type="domain" description="VOC" evidence="1">
    <location>
        <begin position="8"/>
        <end position="129"/>
    </location>
</feature>
<dbReference type="Gene3D" id="3.10.180.10">
    <property type="entry name" value="2,3-Dihydroxybiphenyl 1,2-Dioxygenase, domain 1"/>
    <property type="match status" value="1"/>
</dbReference>
<proteinExistence type="predicted"/>
<dbReference type="AlphaFoldDB" id="A0A7C9KWN2"/>
<comment type="caution">
    <text evidence="2">The sequence shown here is derived from an EMBL/GenBank/DDBJ whole genome shotgun (WGS) entry which is preliminary data.</text>
</comment>
<gene>
    <name evidence="2" type="ORF">F3168_07705</name>
</gene>
<reference evidence="2 3" key="1">
    <citation type="submission" date="2019-09" db="EMBL/GenBank/DDBJ databases">
        <title>Polymorphobacter sp. isolated from a lake in China.</title>
        <authorList>
            <person name="Liu Z."/>
        </authorList>
    </citation>
    <scope>NUCLEOTIDE SEQUENCE [LARGE SCALE GENOMIC DNA]</scope>
    <source>
        <strain evidence="2 3">D40P</strain>
    </source>
</reference>
<protein>
    <submittedName>
        <fullName evidence="2">VOC family protein</fullName>
    </submittedName>
</protein>
<dbReference type="CDD" id="cd07262">
    <property type="entry name" value="VOC_like"/>
    <property type="match status" value="1"/>
</dbReference>
<dbReference type="PROSITE" id="PS51819">
    <property type="entry name" value="VOC"/>
    <property type="match status" value="1"/>
</dbReference>
<dbReference type="InterPro" id="IPR004360">
    <property type="entry name" value="Glyas_Fos-R_dOase_dom"/>
</dbReference>